<comment type="caution">
    <text evidence="2">The sequence shown here is derived from an EMBL/GenBank/DDBJ whole genome shotgun (WGS) entry which is preliminary data.</text>
</comment>
<dbReference type="Pfam" id="PF00899">
    <property type="entry name" value="ThiF"/>
    <property type="match status" value="1"/>
</dbReference>
<organism evidence="2 3">
    <name type="scientific">Pisum sativum</name>
    <name type="common">Garden pea</name>
    <name type="synonym">Lathyrus oleraceus</name>
    <dbReference type="NCBI Taxonomy" id="3888"/>
    <lineage>
        <taxon>Eukaryota</taxon>
        <taxon>Viridiplantae</taxon>
        <taxon>Streptophyta</taxon>
        <taxon>Embryophyta</taxon>
        <taxon>Tracheophyta</taxon>
        <taxon>Spermatophyta</taxon>
        <taxon>Magnoliopsida</taxon>
        <taxon>eudicotyledons</taxon>
        <taxon>Gunneridae</taxon>
        <taxon>Pentapetalae</taxon>
        <taxon>rosids</taxon>
        <taxon>fabids</taxon>
        <taxon>Fabales</taxon>
        <taxon>Fabaceae</taxon>
        <taxon>Papilionoideae</taxon>
        <taxon>50 kb inversion clade</taxon>
        <taxon>NPAAA clade</taxon>
        <taxon>Hologalegina</taxon>
        <taxon>IRL clade</taxon>
        <taxon>Fabeae</taxon>
        <taxon>Lathyrus</taxon>
    </lineage>
</organism>
<dbReference type="InterPro" id="IPR035985">
    <property type="entry name" value="Ubiquitin-activating_enz"/>
</dbReference>
<dbReference type="EMBL" id="JAMSHJ010000001">
    <property type="protein sequence ID" value="KAI5448417.1"/>
    <property type="molecule type" value="Genomic_DNA"/>
</dbReference>
<dbReference type="SUPFAM" id="SSF69572">
    <property type="entry name" value="Activating enzymes of the ubiquitin-like proteins"/>
    <property type="match status" value="1"/>
</dbReference>
<dbReference type="InterPro" id="IPR000594">
    <property type="entry name" value="ThiF_NAD_FAD-bd"/>
</dbReference>
<feature type="domain" description="THIF-type NAD/FAD binding fold" evidence="1">
    <location>
        <begin position="23"/>
        <end position="75"/>
    </location>
</feature>
<dbReference type="Gramene" id="Psat01G0572600-T1">
    <property type="protein sequence ID" value="KAI5448417.1"/>
    <property type="gene ID" value="KIW84_015726"/>
</dbReference>
<dbReference type="InterPro" id="IPR045886">
    <property type="entry name" value="ThiF/MoeB/HesA"/>
</dbReference>
<dbReference type="GO" id="GO:0016925">
    <property type="term" value="P:protein sumoylation"/>
    <property type="evidence" value="ECO:0007669"/>
    <property type="project" value="TreeGrafter"/>
</dbReference>
<gene>
    <name evidence="2" type="ORF">KIW84_015726</name>
</gene>
<proteinExistence type="predicted"/>
<accession>A0A9D5BR31</accession>
<dbReference type="PANTHER" id="PTHR10953">
    <property type="entry name" value="UBIQUITIN-ACTIVATING ENZYME E1"/>
    <property type="match status" value="1"/>
</dbReference>
<evidence type="ECO:0000313" key="3">
    <source>
        <dbReference type="Proteomes" id="UP001058974"/>
    </source>
</evidence>
<name>A0A9D5BR31_PEA</name>
<dbReference type="AlphaFoldDB" id="A0A9D5BR31"/>
<evidence type="ECO:0000259" key="1">
    <source>
        <dbReference type="Pfam" id="PF00899"/>
    </source>
</evidence>
<protein>
    <recommendedName>
        <fullName evidence="1">THIF-type NAD/FAD binding fold domain-containing protein</fullName>
    </recommendedName>
</protein>
<dbReference type="GO" id="GO:0019948">
    <property type="term" value="F:SUMO activating enzyme activity"/>
    <property type="evidence" value="ECO:0007669"/>
    <property type="project" value="TreeGrafter"/>
</dbReference>
<dbReference type="GO" id="GO:0005737">
    <property type="term" value="C:cytoplasm"/>
    <property type="evidence" value="ECO:0007669"/>
    <property type="project" value="TreeGrafter"/>
</dbReference>
<dbReference type="GO" id="GO:0031510">
    <property type="term" value="C:SUMO activating enzyme complex"/>
    <property type="evidence" value="ECO:0007669"/>
    <property type="project" value="TreeGrafter"/>
</dbReference>
<evidence type="ECO:0000313" key="2">
    <source>
        <dbReference type="EMBL" id="KAI5448417.1"/>
    </source>
</evidence>
<dbReference type="Proteomes" id="UP001058974">
    <property type="component" value="Chromosome 1"/>
</dbReference>
<sequence>MTISSGHKSIHRLVSFRLIIICYSEFNVVLNGLDNLDARRHVNRLCLAADVPLLESGTTGFLGQLFGDKNQDNDLNVCSSDVANSSKNVDDIFEHNDDEVIAQYERRIFDHVFGSNIELALSNEETLEELGSVNLKKKKFESFKKPLDLAEELEKKNASTGLHLEEGAAA</sequence>
<dbReference type="Gene3D" id="3.40.50.720">
    <property type="entry name" value="NAD(P)-binding Rossmann-like Domain"/>
    <property type="match status" value="1"/>
</dbReference>
<reference evidence="2 3" key="1">
    <citation type="journal article" date="2022" name="Nat. Genet.">
        <title>Improved pea reference genome and pan-genome highlight genomic features and evolutionary characteristics.</title>
        <authorList>
            <person name="Yang T."/>
            <person name="Liu R."/>
            <person name="Luo Y."/>
            <person name="Hu S."/>
            <person name="Wang D."/>
            <person name="Wang C."/>
            <person name="Pandey M.K."/>
            <person name="Ge S."/>
            <person name="Xu Q."/>
            <person name="Li N."/>
            <person name="Li G."/>
            <person name="Huang Y."/>
            <person name="Saxena R.K."/>
            <person name="Ji Y."/>
            <person name="Li M."/>
            <person name="Yan X."/>
            <person name="He Y."/>
            <person name="Liu Y."/>
            <person name="Wang X."/>
            <person name="Xiang C."/>
            <person name="Varshney R.K."/>
            <person name="Ding H."/>
            <person name="Gao S."/>
            <person name="Zong X."/>
        </authorList>
    </citation>
    <scope>NUCLEOTIDE SEQUENCE [LARGE SCALE GENOMIC DNA]</scope>
    <source>
        <strain evidence="2 3">cv. Zhongwan 6</strain>
    </source>
</reference>
<keyword evidence="3" id="KW-1185">Reference proteome</keyword>
<dbReference type="PANTHER" id="PTHR10953:SF5">
    <property type="entry name" value="SUMO-ACTIVATING ENZYME SUBUNIT 2"/>
    <property type="match status" value="1"/>
</dbReference>